<feature type="non-terminal residue" evidence="1">
    <location>
        <position position="68"/>
    </location>
</feature>
<dbReference type="EMBL" id="LAZR01027473">
    <property type="protein sequence ID" value="KKL65627.1"/>
    <property type="molecule type" value="Genomic_DNA"/>
</dbReference>
<organism evidence="1">
    <name type="scientific">marine sediment metagenome</name>
    <dbReference type="NCBI Taxonomy" id="412755"/>
    <lineage>
        <taxon>unclassified sequences</taxon>
        <taxon>metagenomes</taxon>
        <taxon>ecological metagenomes</taxon>
    </lineage>
</organism>
<evidence type="ECO:0000313" key="1">
    <source>
        <dbReference type="EMBL" id="KKL65627.1"/>
    </source>
</evidence>
<reference evidence="1" key="1">
    <citation type="journal article" date="2015" name="Nature">
        <title>Complex archaea that bridge the gap between prokaryotes and eukaryotes.</title>
        <authorList>
            <person name="Spang A."/>
            <person name="Saw J.H."/>
            <person name="Jorgensen S.L."/>
            <person name="Zaremba-Niedzwiedzka K."/>
            <person name="Martijn J."/>
            <person name="Lind A.E."/>
            <person name="van Eijk R."/>
            <person name="Schleper C."/>
            <person name="Guy L."/>
            <person name="Ettema T.J."/>
        </authorList>
    </citation>
    <scope>NUCLEOTIDE SEQUENCE</scope>
</reference>
<name>A0A0F9GRB7_9ZZZZ</name>
<comment type="caution">
    <text evidence="1">The sequence shown here is derived from an EMBL/GenBank/DDBJ whole genome shotgun (WGS) entry which is preliminary data.</text>
</comment>
<evidence type="ECO:0008006" key="2">
    <source>
        <dbReference type="Google" id="ProtNLM"/>
    </source>
</evidence>
<gene>
    <name evidence="1" type="ORF">LCGC14_2153070</name>
</gene>
<proteinExistence type="predicted"/>
<accession>A0A0F9GRB7</accession>
<dbReference type="AlphaFoldDB" id="A0A0F9GRB7"/>
<sequence length="68" mass="7718">MKYWKIGHSLQGYKYLDDHLDFEIYDTEQSEGLAIIADGVSNCDGGRIAAITVCDAIKDFFKIKRNDT</sequence>
<protein>
    <recommendedName>
        <fullName evidence="2">PPM-type phosphatase domain-containing protein</fullName>
    </recommendedName>
</protein>